<accession>A0ABQ0M205</accession>
<dbReference type="PANTHER" id="PTHR10963:SF55">
    <property type="entry name" value="GLYCOSIDE HYDROLASE FAMILY 16 PROTEIN"/>
    <property type="match status" value="1"/>
</dbReference>
<comment type="similarity">
    <text evidence="1">Belongs to the glycosyl hydrolase 16 family.</text>
</comment>
<feature type="domain" description="GH16" evidence="4">
    <location>
        <begin position="76"/>
        <end position="496"/>
    </location>
</feature>
<dbReference type="InterPro" id="IPR013320">
    <property type="entry name" value="ConA-like_dom_sf"/>
</dbReference>
<keyword evidence="3" id="KW-0472">Membrane</keyword>
<evidence type="ECO:0000259" key="4">
    <source>
        <dbReference type="PROSITE" id="PS51762"/>
    </source>
</evidence>
<proteinExistence type="inferred from homology"/>
<evidence type="ECO:0000256" key="2">
    <source>
        <dbReference type="SAM" id="MobiDB-lite"/>
    </source>
</evidence>
<gene>
    <name evidence="5" type="ORF">MCHLO_13466</name>
</gene>
<keyword evidence="6" id="KW-1185">Reference proteome</keyword>
<feature type="region of interest" description="Disordered" evidence="2">
    <location>
        <begin position="1"/>
        <end position="64"/>
    </location>
</feature>
<feature type="transmembrane region" description="Helical" evidence="3">
    <location>
        <begin position="88"/>
        <end position="110"/>
    </location>
</feature>
<evidence type="ECO:0000313" key="5">
    <source>
        <dbReference type="EMBL" id="GAT56872.1"/>
    </source>
</evidence>
<sequence>MQAAFRRLLPLPPTSPSQAMSGPNPFDTPPLSRVPTTGATTPYNSSPRLPSFPSTPSKRAPSTALPAGASYTLVAKPWLVKPNPRARISYYLTWILLFVGAALGGFQSYMTYRNVRLDRAPLCLVFSDDFNDGDDAAVFGTASTPGRWLREVQMDGYGNGEFEMTTGSSNNSFLMNGNLYIVPTLTPGAPFAEGTTYNSTDCTFNITAPNGGFDANGNFDWSGYYTTCSATTNSTAGTIINPVQSARLSTFISAQKGSESDLTLGRIRYGKLEVRAKMPTGDWLWPAIWMLPVNNTYGPWPASGEIDIVESRGNGLTYTARGANYVQGSLNWGPIPTLNSVSKTYSWWTERRKTFSSDFHTYTMEWTDSWIRLSVDTRLHTLLDLRFDERFFARGEYPPTAPDSTGHVIPVTNPWVNGSNATPFDQDFYLIMNVAVGGTNGWFPDDQGNKPWQNNAGHPMSDFINGKAQWMPTWPDNFEDRGMAVDYVRMWKHCGDP</sequence>
<dbReference type="EMBL" id="DF849355">
    <property type="protein sequence ID" value="GAT56872.1"/>
    <property type="molecule type" value="Genomic_DNA"/>
</dbReference>
<evidence type="ECO:0000256" key="3">
    <source>
        <dbReference type="SAM" id="Phobius"/>
    </source>
</evidence>
<evidence type="ECO:0000313" key="6">
    <source>
        <dbReference type="Proteomes" id="UP000815677"/>
    </source>
</evidence>
<dbReference type="SUPFAM" id="SSF49899">
    <property type="entry name" value="Concanavalin A-like lectins/glucanases"/>
    <property type="match status" value="1"/>
</dbReference>
<keyword evidence="3" id="KW-1133">Transmembrane helix</keyword>
<feature type="compositionally biased region" description="Polar residues" evidence="2">
    <location>
        <begin position="34"/>
        <end position="57"/>
    </location>
</feature>
<dbReference type="InterPro" id="IPR050546">
    <property type="entry name" value="Glycosyl_Hydrlase_16"/>
</dbReference>
<dbReference type="Proteomes" id="UP000815677">
    <property type="component" value="Unassembled WGS sequence"/>
</dbReference>
<dbReference type="InterPro" id="IPR000757">
    <property type="entry name" value="Beta-glucanase-like"/>
</dbReference>
<name>A0ABQ0M205_MYCCL</name>
<organism evidence="5 6">
    <name type="scientific">Mycena chlorophos</name>
    <name type="common">Agaric fungus</name>
    <name type="synonym">Agaricus chlorophos</name>
    <dbReference type="NCBI Taxonomy" id="658473"/>
    <lineage>
        <taxon>Eukaryota</taxon>
        <taxon>Fungi</taxon>
        <taxon>Dikarya</taxon>
        <taxon>Basidiomycota</taxon>
        <taxon>Agaricomycotina</taxon>
        <taxon>Agaricomycetes</taxon>
        <taxon>Agaricomycetidae</taxon>
        <taxon>Agaricales</taxon>
        <taxon>Marasmiineae</taxon>
        <taxon>Mycenaceae</taxon>
        <taxon>Mycena</taxon>
    </lineage>
</organism>
<evidence type="ECO:0000256" key="1">
    <source>
        <dbReference type="ARBA" id="ARBA00006865"/>
    </source>
</evidence>
<dbReference type="PROSITE" id="PS51762">
    <property type="entry name" value="GH16_2"/>
    <property type="match status" value="1"/>
</dbReference>
<protein>
    <submittedName>
        <fullName evidence="5">Glucan 1,3-beta-glucosidase</fullName>
    </submittedName>
</protein>
<dbReference type="PANTHER" id="PTHR10963">
    <property type="entry name" value="GLYCOSYL HYDROLASE-RELATED"/>
    <property type="match status" value="1"/>
</dbReference>
<reference evidence="5" key="1">
    <citation type="submission" date="2014-09" db="EMBL/GenBank/DDBJ databases">
        <title>Genome sequence of the luminous mushroom Mycena chlorophos for searching fungal bioluminescence genes.</title>
        <authorList>
            <person name="Tanaka Y."/>
            <person name="Kasuga D."/>
            <person name="Oba Y."/>
            <person name="Hase S."/>
            <person name="Sato K."/>
            <person name="Oba Y."/>
            <person name="Sakakibara Y."/>
        </authorList>
    </citation>
    <scope>NUCLEOTIDE SEQUENCE</scope>
</reference>
<dbReference type="Pfam" id="PF00722">
    <property type="entry name" value="Glyco_hydro_16"/>
    <property type="match status" value="1"/>
</dbReference>
<dbReference type="Gene3D" id="2.60.120.200">
    <property type="match status" value="1"/>
</dbReference>
<keyword evidence="3" id="KW-0812">Transmembrane</keyword>